<dbReference type="Proteomes" id="UP001163046">
    <property type="component" value="Unassembled WGS sequence"/>
</dbReference>
<dbReference type="AlphaFoldDB" id="A0A9W9ZN54"/>
<comment type="caution">
    <text evidence="1">The sequence shown here is derived from an EMBL/GenBank/DDBJ whole genome shotgun (WGS) entry which is preliminary data.</text>
</comment>
<dbReference type="PANTHER" id="PTHR39313">
    <property type="entry name" value="IM:7138239"/>
    <property type="match status" value="1"/>
</dbReference>
<dbReference type="PANTHER" id="PTHR39313:SF1">
    <property type="entry name" value="IM:7138239"/>
    <property type="match status" value="1"/>
</dbReference>
<name>A0A9W9ZN54_9CNID</name>
<keyword evidence="2" id="KW-1185">Reference proteome</keyword>
<evidence type="ECO:0000313" key="2">
    <source>
        <dbReference type="Proteomes" id="UP001163046"/>
    </source>
</evidence>
<dbReference type="EMBL" id="MU825885">
    <property type="protein sequence ID" value="KAJ7384768.1"/>
    <property type="molecule type" value="Genomic_DNA"/>
</dbReference>
<accession>A0A9W9ZN54</accession>
<gene>
    <name evidence="1" type="ORF">OS493_020360</name>
</gene>
<evidence type="ECO:0000313" key="1">
    <source>
        <dbReference type="EMBL" id="KAJ7384768.1"/>
    </source>
</evidence>
<sequence>MIKRKYTGFGGGRGLKAWALQTRPKSTDYVGGRTCLSSANSRLDSLPDSAIGLWFQQQNMVKRVCHRETTGKVHTGIGQKFQVANCKTSLVDATREVKRSPQGDQEFCPGTDLCMASLSEVTTIRTLSGVRDVTSALNCTCIPREKDCQRMSSEQVFFRGTKYETRVDVGQCIGKCRSRGPREVECKPTSSKTVTVMGPNGAKCVEVIQSCSCERKCYRVSHNEAIQVQHNNTTLTKMIDVGRCVGTCSGHAKGECLYWINNRDGSGLKTRHCAIRTKTRPKECYPEFTREQTVGEKTLTVIDSCACR</sequence>
<reference evidence="1" key="1">
    <citation type="submission" date="2023-01" db="EMBL/GenBank/DDBJ databases">
        <title>Genome assembly of the deep-sea coral Lophelia pertusa.</title>
        <authorList>
            <person name="Herrera S."/>
            <person name="Cordes E."/>
        </authorList>
    </citation>
    <scope>NUCLEOTIDE SEQUENCE</scope>
    <source>
        <strain evidence="1">USNM1676648</strain>
        <tissue evidence="1">Polyp</tissue>
    </source>
</reference>
<organism evidence="1 2">
    <name type="scientific">Desmophyllum pertusum</name>
    <dbReference type="NCBI Taxonomy" id="174260"/>
    <lineage>
        <taxon>Eukaryota</taxon>
        <taxon>Metazoa</taxon>
        <taxon>Cnidaria</taxon>
        <taxon>Anthozoa</taxon>
        <taxon>Hexacorallia</taxon>
        <taxon>Scleractinia</taxon>
        <taxon>Caryophylliina</taxon>
        <taxon>Caryophylliidae</taxon>
        <taxon>Desmophyllum</taxon>
    </lineage>
</organism>
<proteinExistence type="predicted"/>
<dbReference type="OrthoDB" id="636685at2759"/>
<protein>
    <submittedName>
        <fullName evidence="1">Uncharacterized protein</fullName>
    </submittedName>
</protein>